<keyword evidence="2" id="KW-1185">Reference proteome</keyword>
<protein>
    <submittedName>
        <fullName evidence="1">Uncharacterized protein</fullName>
    </submittedName>
</protein>
<accession>A0A2A2WLC2</accession>
<dbReference type="GeneID" id="36308239"/>
<dbReference type="AlphaFoldDB" id="A0A2A2WLC2"/>
<dbReference type="OrthoDB" id="9860170at2"/>
<reference evidence="2" key="1">
    <citation type="submission" date="2017-09" db="EMBL/GenBank/DDBJ databases">
        <authorList>
            <person name="Zhang Y."/>
            <person name="Huang X."/>
            <person name="Liu J."/>
            <person name="Lu L."/>
            <person name="Peng K."/>
        </authorList>
    </citation>
    <scope>NUCLEOTIDE SEQUENCE [LARGE SCALE GENOMIC DNA]</scope>
    <source>
        <strain evidence="2">S-XJ-1</strain>
    </source>
</reference>
<evidence type="ECO:0000313" key="1">
    <source>
        <dbReference type="EMBL" id="PAY21999.1"/>
    </source>
</evidence>
<comment type="caution">
    <text evidence="1">The sequence shown here is derived from an EMBL/GenBank/DDBJ whole genome shotgun (WGS) entry which is preliminary data.</text>
</comment>
<dbReference type="EMBL" id="NTGA01000033">
    <property type="protein sequence ID" value="PAY21999.1"/>
    <property type="molecule type" value="Genomic_DNA"/>
</dbReference>
<evidence type="ECO:0000313" key="2">
    <source>
        <dbReference type="Proteomes" id="UP000218810"/>
    </source>
</evidence>
<organism evidence="1 2">
    <name type="scientific">Dietzia natronolimnaea</name>
    <dbReference type="NCBI Taxonomy" id="161920"/>
    <lineage>
        <taxon>Bacteria</taxon>
        <taxon>Bacillati</taxon>
        <taxon>Actinomycetota</taxon>
        <taxon>Actinomycetes</taxon>
        <taxon>Mycobacteriales</taxon>
        <taxon>Dietziaceae</taxon>
        <taxon>Dietzia</taxon>
    </lineage>
</organism>
<gene>
    <name evidence="1" type="ORF">CEY15_15915</name>
</gene>
<dbReference type="RefSeq" id="WP_069388974.1">
    <property type="nucleotide sequence ID" value="NZ_JBNQFY010000017.1"/>
</dbReference>
<name>A0A2A2WLC2_9ACTN</name>
<proteinExistence type="predicted"/>
<sequence>MAHDKQPSLNQGREPVGRCAVGQVECELQISASDRPARQSVPVAEPVDDHGGSCLEVGITPPADLLACCVEGAAV</sequence>
<dbReference type="Proteomes" id="UP000218810">
    <property type="component" value="Unassembled WGS sequence"/>
</dbReference>